<name>A6GEQ1_9BACT</name>
<dbReference type="Proteomes" id="UP000005801">
    <property type="component" value="Unassembled WGS sequence"/>
</dbReference>
<proteinExistence type="predicted"/>
<sequence length="397" mass="39948">MIMGLGALAACSEEEGSDELARAVIGPEGGELAGGGVSVTLPPKAVLVDTEFVLRSSDRQLSEAGWEQVGKAVVVEPSQRLLLPASVRSTGAEALLIAGGAEEGLTVVHEGDWAYLEYLGTIASAAPDADSPAPSLALLEPELDASPEQPGVHFVDNLHVELALEGTDRVDLVLSAWDYSGENLALNGAGHCAFEIGHLEGGSLTTGCASGQLTASIHATGDWISFDILPLQLPALDAQISVGVVAGDGELSYALGYFAFETAGCYQEVCDDHGICVNGSEPSCECDEGYAPPPDDPLGCACVPQCGGKECGSDTCGGSCGSCADGMACDDGTCVPEGGGTDDGGTDTTDTTDTTDDGGTDTTDGGTDTTDGGTDTTDGGMDTTDGGMDTTDGDTTG</sequence>
<evidence type="ECO:0000313" key="2">
    <source>
        <dbReference type="EMBL" id="EDM75634.1"/>
    </source>
</evidence>
<evidence type="ECO:0008006" key="4">
    <source>
        <dbReference type="Google" id="ProtNLM"/>
    </source>
</evidence>
<reference evidence="2 3" key="1">
    <citation type="submission" date="2007-06" db="EMBL/GenBank/DDBJ databases">
        <authorList>
            <person name="Shimkets L."/>
            <person name="Ferriera S."/>
            <person name="Johnson J."/>
            <person name="Kravitz S."/>
            <person name="Beeson K."/>
            <person name="Sutton G."/>
            <person name="Rogers Y.-H."/>
            <person name="Friedman R."/>
            <person name="Frazier M."/>
            <person name="Venter J.C."/>
        </authorList>
    </citation>
    <scope>NUCLEOTIDE SEQUENCE [LARGE SCALE GENOMIC DNA]</scope>
    <source>
        <strain evidence="2 3">SIR-1</strain>
    </source>
</reference>
<accession>A6GEQ1</accession>
<comment type="caution">
    <text evidence="2">The sequence shown here is derived from an EMBL/GenBank/DDBJ whole genome shotgun (WGS) entry which is preliminary data.</text>
</comment>
<dbReference type="STRING" id="391625.PPSIR1_13355"/>
<keyword evidence="3" id="KW-1185">Reference proteome</keyword>
<dbReference type="AlphaFoldDB" id="A6GEQ1"/>
<gene>
    <name evidence="2" type="ORF">PPSIR1_13355</name>
</gene>
<evidence type="ECO:0000256" key="1">
    <source>
        <dbReference type="SAM" id="MobiDB-lite"/>
    </source>
</evidence>
<protein>
    <recommendedName>
        <fullName evidence="4">EGF-like domain-containing protein</fullName>
    </recommendedName>
</protein>
<dbReference type="EMBL" id="ABCS01000085">
    <property type="protein sequence ID" value="EDM75634.1"/>
    <property type="molecule type" value="Genomic_DNA"/>
</dbReference>
<feature type="compositionally biased region" description="Low complexity" evidence="1">
    <location>
        <begin position="360"/>
        <end position="397"/>
    </location>
</feature>
<organism evidence="2 3">
    <name type="scientific">Plesiocystis pacifica SIR-1</name>
    <dbReference type="NCBI Taxonomy" id="391625"/>
    <lineage>
        <taxon>Bacteria</taxon>
        <taxon>Pseudomonadati</taxon>
        <taxon>Myxococcota</taxon>
        <taxon>Polyangia</taxon>
        <taxon>Nannocystales</taxon>
        <taxon>Nannocystaceae</taxon>
        <taxon>Plesiocystis</taxon>
    </lineage>
</organism>
<evidence type="ECO:0000313" key="3">
    <source>
        <dbReference type="Proteomes" id="UP000005801"/>
    </source>
</evidence>
<feature type="region of interest" description="Disordered" evidence="1">
    <location>
        <begin position="339"/>
        <end position="397"/>
    </location>
</feature>